<proteinExistence type="predicted"/>
<dbReference type="Pfam" id="PF00583">
    <property type="entry name" value="Acetyltransf_1"/>
    <property type="match status" value="1"/>
</dbReference>
<evidence type="ECO:0000256" key="2">
    <source>
        <dbReference type="SAM" id="Phobius"/>
    </source>
</evidence>
<dbReference type="OrthoDB" id="41532at2759"/>
<sequence length="223" mass="25494">MSNYRIRLYKDSDYKIVRDLFAQGILEHDHKAFRHGLSVPRNLLSMLLMFLVSLWISGSIIVSVMVLVAAISALWLCSYYLYSSYVNFSLSDDMLNIDMYYMQRDGYCFWVVESGGEVVGAVAAVPSPLSGGEKRTELKRMTIAKRFRGRGIAKVLCGTVIDFARQTGCVSVVLETSLPQVNAQKLYERMGFRKTHRYVIKPLFVTFFQFFPDGRWFCAIIIS</sequence>
<dbReference type="SUPFAM" id="SSF55729">
    <property type="entry name" value="Acyl-CoA N-acyltransferases (Nat)"/>
    <property type="match status" value="1"/>
</dbReference>
<dbReference type="InterPro" id="IPR000182">
    <property type="entry name" value="GNAT_dom"/>
</dbReference>
<dbReference type="InterPro" id="IPR050769">
    <property type="entry name" value="NAT_camello-type"/>
</dbReference>
<keyword evidence="1" id="KW-0808">Transferase</keyword>
<keyword evidence="2" id="KW-1133">Transmembrane helix</keyword>
<dbReference type="GeneTree" id="ENSGT00950000182932"/>
<dbReference type="AlphaFoldDB" id="A0A8C5QIK5"/>
<dbReference type="GO" id="GO:0008080">
    <property type="term" value="F:N-acetyltransferase activity"/>
    <property type="evidence" value="ECO:0007669"/>
    <property type="project" value="InterPro"/>
</dbReference>
<keyword evidence="2" id="KW-0812">Transmembrane</keyword>
<evidence type="ECO:0000313" key="5">
    <source>
        <dbReference type="Proteomes" id="UP000694569"/>
    </source>
</evidence>
<evidence type="ECO:0000256" key="1">
    <source>
        <dbReference type="ARBA" id="ARBA00022679"/>
    </source>
</evidence>
<keyword evidence="5" id="KW-1185">Reference proteome</keyword>
<evidence type="ECO:0000259" key="3">
    <source>
        <dbReference type="PROSITE" id="PS51186"/>
    </source>
</evidence>
<feature type="transmembrane region" description="Helical" evidence="2">
    <location>
        <begin position="43"/>
        <end position="76"/>
    </location>
</feature>
<dbReference type="Ensembl" id="ENSLLET00000040337.1">
    <property type="protein sequence ID" value="ENSLLEP00000038799.1"/>
    <property type="gene ID" value="ENSLLEG00000024595.1"/>
</dbReference>
<dbReference type="InterPro" id="IPR016181">
    <property type="entry name" value="Acyl_CoA_acyltransferase"/>
</dbReference>
<dbReference type="PANTHER" id="PTHR13947:SF58">
    <property type="entry name" value="8B (PUTATIVE,_PSEUDO-RELATED"/>
    <property type="match status" value="1"/>
</dbReference>
<feature type="domain" description="N-acetyltransferase" evidence="3">
    <location>
        <begin position="65"/>
        <end position="212"/>
    </location>
</feature>
<protein>
    <recommendedName>
        <fullName evidence="3">N-acetyltransferase domain-containing protein</fullName>
    </recommendedName>
</protein>
<name>A0A8C5QIK5_9ANUR</name>
<dbReference type="PANTHER" id="PTHR13947">
    <property type="entry name" value="GNAT FAMILY N-ACETYLTRANSFERASE"/>
    <property type="match status" value="1"/>
</dbReference>
<reference evidence="4" key="2">
    <citation type="submission" date="2025-09" db="UniProtKB">
        <authorList>
            <consortium name="Ensembl"/>
        </authorList>
    </citation>
    <scope>IDENTIFICATION</scope>
</reference>
<dbReference type="Proteomes" id="UP000694569">
    <property type="component" value="Unplaced"/>
</dbReference>
<evidence type="ECO:0000313" key="4">
    <source>
        <dbReference type="Ensembl" id="ENSLLEP00000038799.1"/>
    </source>
</evidence>
<dbReference type="Gene3D" id="3.40.630.30">
    <property type="match status" value="1"/>
</dbReference>
<organism evidence="4 5">
    <name type="scientific">Leptobrachium leishanense</name>
    <name type="common">Leishan spiny toad</name>
    <dbReference type="NCBI Taxonomy" id="445787"/>
    <lineage>
        <taxon>Eukaryota</taxon>
        <taxon>Metazoa</taxon>
        <taxon>Chordata</taxon>
        <taxon>Craniata</taxon>
        <taxon>Vertebrata</taxon>
        <taxon>Euteleostomi</taxon>
        <taxon>Amphibia</taxon>
        <taxon>Batrachia</taxon>
        <taxon>Anura</taxon>
        <taxon>Pelobatoidea</taxon>
        <taxon>Megophryidae</taxon>
        <taxon>Leptobrachium</taxon>
    </lineage>
</organism>
<dbReference type="PROSITE" id="PS51186">
    <property type="entry name" value="GNAT"/>
    <property type="match status" value="1"/>
</dbReference>
<reference evidence="4" key="1">
    <citation type="submission" date="2025-08" db="UniProtKB">
        <authorList>
            <consortium name="Ensembl"/>
        </authorList>
    </citation>
    <scope>IDENTIFICATION</scope>
</reference>
<dbReference type="CDD" id="cd04301">
    <property type="entry name" value="NAT_SF"/>
    <property type="match status" value="1"/>
</dbReference>
<accession>A0A8C5QIK5</accession>
<keyword evidence="2" id="KW-0472">Membrane</keyword>